<dbReference type="AlphaFoldDB" id="A0A1M6C2V4"/>
<sequence>LLPAHAGMDPGAPRRRGRWSTAPRYRGDGDGAWHADRVPPNSPLRTPLARLGGHECPDTLRTPPAYRDGAHRAGGVRARLLHGRLRHRALPPHRRPRPRPDADGLLRRTPRLRPPYSHRRRVHHPQARRARRRLRRLRPGPARPRGRGRPPLVPARRLVRHPGEPQAGRRARGPGGGGRPRPGGPHRRGPRPAPVAARAGLRPPHLQAPLRLRAPGRPRPRLHQQRDQRDRLVRRRRPPGAVRGAGAARTDRPAAPALGVPGPAHVD</sequence>
<evidence type="ECO:0000313" key="2">
    <source>
        <dbReference type="EMBL" id="SHI55375.1"/>
    </source>
</evidence>
<feature type="compositionally biased region" description="Basic residues" evidence="1">
    <location>
        <begin position="108"/>
        <end position="148"/>
    </location>
</feature>
<feature type="non-terminal residue" evidence="2">
    <location>
        <position position="1"/>
    </location>
</feature>
<keyword evidence="3" id="KW-1185">Reference proteome</keyword>
<protein>
    <submittedName>
        <fullName evidence="2">Uncharacterized protein</fullName>
    </submittedName>
</protein>
<feature type="compositionally biased region" description="Low complexity" evidence="1">
    <location>
        <begin position="194"/>
        <end position="213"/>
    </location>
</feature>
<feature type="region of interest" description="Disordered" evidence="1">
    <location>
        <begin position="84"/>
        <end position="267"/>
    </location>
</feature>
<feature type="region of interest" description="Disordered" evidence="1">
    <location>
        <begin position="1"/>
        <end position="72"/>
    </location>
</feature>
<evidence type="ECO:0000313" key="3">
    <source>
        <dbReference type="Proteomes" id="UP000184452"/>
    </source>
</evidence>
<gene>
    <name evidence="2" type="ORF">SAMN05421803_101562</name>
</gene>
<dbReference type="EMBL" id="FQZK01000001">
    <property type="protein sequence ID" value="SHI55375.1"/>
    <property type="molecule type" value="Genomic_DNA"/>
</dbReference>
<feature type="compositionally biased region" description="Low complexity" evidence="1">
    <location>
        <begin position="239"/>
        <end position="267"/>
    </location>
</feature>
<reference evidence="2 3" key="1">
    <citation type="submission" date="2016-11" db="EMBL/GenBank/DDBJ databases">
        <authorList>
            <person name="Jaros S."/>
            <person name="Januszkiewicz K."/>
            <person name="Wedrychowicz H."/>
        </authorList>
    </citation>
    <scope>NUCLEOTIDE SEQUENCE [LARGE SCALE GENOMIC DNA]</scope>
    <source>
        <strain evidence="2 3">CGMCC 4.5723</strain>
    </source>
</reference>
<feature type="compositionally biased region" description="Basic residues" evidence="1">
    <location>
        <begin position="214"/>
        <end position="223"/>
    </location>
</feature>
<organism evidence="2 3">
    <name type="scientific">Nocardiopsis flavescens</name>
    <dbReference type="NCBI Taxonomy" id="758803"/>
    <lineage>
        <taxon>Bacteria</taxon>
        <taxon>Bacillati</taxon>
        <taxon>Actinomycetota</taxon>
        <taxon>Actinomycetes</taxon>
        <taxon>Streptosporangiales</taxon>
        <taxon>Nocardiopsidaceae</taxon>
        <taxon>Nocardiopsis</taxon>
    </lineage>
</organism>
<feature type="compositionally biased region" description="Basic and acidic residues" evidence="1">
    <location>
        <begin position="25"/>
        <end position="37"/>
    </location>
</feature>
<accession>A0A1M6C2V4</accession>
<feature type="compositionally biased region" description="Basic residues" evidence="1">
    <location>
        <begin position="84"/>
        <end position="97"/>
    </location>
</feature>
<dbReference type="Proteomes" id="UP000184452">
    <property type="component" value="Unassembled WGS sequence"/>
</dbReference>
<proteinExistence type="predicted"/>
<name>A0A1M6C2V4_9ACTN</name>
<evidence type="ECO:0000256" key="1">
    <source>
        <dbReference type="SAM" id="MobiDB-lite"/>
    </source>
</evidence>